<gene>
    <name evidence="2" type="ORF">PSAKL28_42230</name>
</gene>
<feature type="domain" description="Monalysin Pore-forming" evidence="1">
    <location>
        <begin position="34"/>
        <end position="205"/>
    </location>
</feature>
<dbReference type="Proteomes" id="UP000028931">
    <property type="component" value="Chromosome"/>
</dbReference>
<sequence length="246" mass="26846">MSDKTKRIIAGFEHVEGSYEIENYLFGDQIDSVTPGCWIYGDTVYGDMRIGFNNWGTYSVPVMAYLVHMNTVRLPTKVKHQQEIAVVNGYSSSVTTSIETEISLGTGFVAIAGGGLKITNSSTEGIHNSTTRSQKIEMEGPGTFNIYQVHIAYAHCATSAGSLAHLFKYAKTLARPSARQPDREDLYFMTSIATNTIVPVASKNSAAPLSWADIQEAALIEGYDAEINGGMWSIDYSAFDTPGSHY</sequence>
<dbReference type="InterPro" id="IPR040927">
    <property type="entry name" value="PF_Monalysin"/>
</dbReference>
<dbReference type="OrthoDB" id="6866395at2"/>
<dbReference type="eggNOG" id="ENOG5034BB4">
    <property type="taxonomic scope" value="Bacteria"/>
</dbReference>
<evidence type="ECO:0000313" key="2">
    <source>
        <dbReference type="EMBL" id="AIL63367.1"/>
    </source>
</evidence>
<evidence type="ECO:0000259" key="1">
    <source>
        <dbReference type="Pfam" id="PF18063"/>
    </source>
</evidence>
<accession>A0A077FD77</accession>
<protein>
    <recommendedName>
        <fullName evidence="1">Monalysin Pore-forming domain-containing protein</fullName>
    </recommendedName>
</protein>
<organism evidence="2 3">
    <name type="scientific">Pseudomonas alkylphenolica</name>
    <dbReference type="NCBI Taxonomy" id="237609"/>
    <lineage>
        <taxon>Bacteria</taxon>
        <taxon>Pseudomonadati</taxon>
        <taxon>Pseudomonadota</taxon>
        <taxon>Gammaproteobacteria</taxon>
        <taxon>Pseudomonadales</taxon>
        <taxon>Pseudomonadaceae</taxon>
        <taxon>Pseudomonas</taxon>
    </lineage>
</organism>
<reference evidence="2 3" key="1">
    <citation type="submission" date="2014-07" db="EMBL/GenBank/DDBJ databases">
        <authorList>
            <person name="Lee K."/>
            <person name="Lim J.Y."/>
            <person name="Hwang I."/>
        </authorList>
    </citation>
    <scope>NUCLEOTIDE SEQUENCE [LARGE SCALE GENOMIC DNA]</scope>
    <source>
        <strain evidence="2 3">KL28</strain>
    </source>
</reference>
<dbReference type="RefSeq" id="WP_051939511.1">
    <property type="nucleotide sequence ID" value="NZ_CP009048.1"/>
</dbReference>
<dbReference type="AlphaFoldDB" id="A0A077FD77"/>
<name>A0A077FD77_9PSED</name>
<dbReference type="HOGENOM" id="CLU_1160292_0_0_6"/>
<dbReference type="EMBL" id="CP009048">
    <property type="protein sequence ID" value="AIL63367.1"/>
    <property type="molecule type" value="Genomic_DNA"/>
</dbReference>
<dbReference type="Pfam" id="PF18063">
    <property type="entry name" value="BB_PF"/>
    <property type="match status" value="1"/>
</dbReference>
<dbReference type="KEGG" id="palk:PSAKL28_42230"/>
<dbReference type="CDD" id="cd17904">
    <property type="entry name" value="PFM_monalysin-like"/>
    <property type="match status" value="1"/>
</dbReference>
<dbReference type="NCBIfam" id="NF033381">
    <property type="entry name" value="MonaBetaBRL_TX"/>
    <property type="match status" value="1"/>
</dbReference>
<proteinExistence type="predicted"/>
<evidence type="ECO:0000313" key="3">
    <source>
        <dbReference type="Proteomes" id="UP000028931"/>
    </source>
</evidence>